<dbReference type="InterPro" id="IPR047678">
    <property type="entry name" value="YjiM-like"/>
</dbReference>
<protein>
    <recommendedName>
        <fullName evidence="3">2-hydroxyglutaryl-coa dehydratase, d-component</fullName>
    </recommendedName>
</protein>
<sequence>MATYQEIRQMWSDIGMDLDKHDGFLNTFPGIYNRIIQPQEGRPEKIDYFSKVVTSVHGRRPYELYEHKQKGGKVFGTYCVYVPDEVLLALGAVSTGLCGGDQFWVPGGEKYLPANTCPLIKSSMGSRMDRTSPFCQVADMFIGEATCDGKKKAWEILAQDVPMHIMEVPQMKRAKDIQRFAEEIWQLVEIAQELTGNQLRPDTLAESIKTINNKRRALKRLNRTRQASPVPISGKDALMVIQIAFYDDPIRFAEMTNILCDELDERIIKQEGPFPAEAPRILVTGTPMALPNWKLHHLIETSGAVVVCEESCTGTRYFEELADENRTDLTGQILALAERYMKTNCACFTPNQARADDIIRYAKEYKADGVIDYTLQFCGLYSTESYLLRESLKNEGIPFLHLETDYSEQDSEQLRTRIEAFIEILVN</sequence>
<organism evidence="2">
    <name type="scientific">hydrocarbon metagenome</name>
    <dbReference type="NCBI Taxonomy" id="938273"/>
    <lineage>
        <taxon>unclassified sequences</taxon>
        <taxon>metagenomes</taxon>
        <taxon>ecological metagenomes</taxon>
    </lineage>
</organism>
<dbReference type="AlphaFoldDB" id="A0A0W8E966"/>
<proteinExistence type="inferred from homology"/>
<comment type="similarity">
    <text evidence="1">Belongs to the FldB/FldC dehydratase alpha/beta subunit family.</text>
</comment>
<dbReference type="Gene3D" id="1.20.1270.370">
    <property type="match status" value="1"/>
</dbReference>
<evidence type="ECO:0000313" key="2">
    <source>
        <dbReference type="EMBL" id="KUG05172.1"/>
    </source>
</evidence>
<dbReference type="NCBIfam" id="NF040772">
    <property type="entry name" value="double_cubane"/>
    <property type="match status" value="1"/>
</dbReference>
<evidence type="ECO:0008006" key="3">
    <source>
        <dbReference type="Google" id="ProtNLM"/>
    </source>
</evidence>
<name>A0A0W8E966_9ZZZZ</name>
<dbReference type="PANTHER" id="PTHR30548:SF1">
    <property type="entry name" value="DEHYDRATASE SUBUNIT MJ0007-RELATED"/>
    <property type="match status" value="1"/>
</dbReference>
<comment type="caution">
    <text evidence="2">The sequence shown here is derived from an EMBL/GenBank/DDBJ whole genome shotgun (WGS) entry which is preliminary data.</text>
</comment>
<dbReference type="PANTHER" id="PTHR30548">
    <property type="entry name" value="2-HYDROXYGLUTARYL-COA DEHYDRATASE, D-COMPONENT-RELATED"/>
    <property type="match status" value="1"/>
</dbReference>
<dbReference type="Pfam" id="PF06050">
    <property type="entry name" value="HGD-D"/>
    <property type="match status" value="1"/>
</dbReference>
<dbReference type="EMBL" id="LNQE01001826">
    <property type="protein sequence ID" value="KUG05172.1"/>
    <property type="molecule type" value="Genomic_DNA"/>
</dbReference>
<gene>
    <name evidence="2" type="ORF">ASZ90_017413</name>
</gene>
<dbReference type="Gene3D" id="3.40.50.11890">
    <property type="match status" value="1"/>
</dbReference>
<accession>A0A0W8E966</accession>
<evidence type="ECO:0000256" key="1">
    <source>
        <dbReference type="ARBA" id="ARBA00005806"/>
    </source>
</evidence>
<dbReference type="InterPro" id="IPR010327">
    <property type="entry name" value="FldB/FldC_alpha/beta"/>
</dbReference>
<dbReference type="Gene3D" id="3.40.50.11900">
    <property type="match status" value="1"/>
</dbReference>
<reference evidence="2" key="1">
    <citation type="journal article" date="2015" name="Proc. Natl. Acad. Sci. U.S.A.">
        <title>Networks of energetic and metabolic interactions define dynamics in microbial communities.</title>
        <authorList>
            <person name="Embree M."/>
            <person name="Liu J.K."/>
            <person name="Al-Bassam M.M."/>
            <person name="Zengler K."/>
        </authorList>
    </citation>
    <scope>NUCLEOTIDE SEQUENCE</scope>
</reference>